<dbReference type="RefSeq" id="WP_186869422.1">
    <property type="nucleotide sequence ID" value="NZ_JACOOL010000005.1"/>
</dbReference>
<dbReference type="EMBL" id="JACOOL010000005">
    <property type="protein sequence ID" value="MBC5636703.1"/>
    <property type="molecule type" value="Genomic_DNA"/>
</dbReference>
<sequence>MDKLLLQEIEQCRKEMITLSNKYKLTSEVVVETSRKLDNLLNQYQLRDVSNK</sequence>
<dbReference type="InterPro" id="IPR037208">
    <property type="entry name" value="Spo0E-like_sf"/>
</dbReference>
<protein>
    <submittedName>
        <fullName evidence="1">Aspartyl-phosphate phosphatase Spo0E family protein</fullName>
    </submittedName>
</protein>
<dbReference type="Proteomes" id="UP000637359">
    <property type="component" value="Unassembled WGS sequence"/>
</dbReference>
<organism evidence="1 2">
    <name type="scientific">Ornithinibacillus hominis</name>
    <dbReference type="NCBI Taxonomy" id="2763055"/>
    <lineage>
        <taxon>Bacteria</taxon>
        <taxon>Bacillati</taxon>
        <taxon>Bacillota</taxon>
        <taxon>Bacilli</taxon>
        <taxon>Bacillales</taxon>
        <taxon>Bacillaceae</taxon>
        <taxon>Ornithinibacillus</taxon>
    </lineage>
</organism>
<evidence type="ECO:0000313" key="2">
    <source>
        <dbReference type="Proteomes" id="UP000637359"/>
    </source>
</evidence>
<gene>
    <name evidence="1" type="ORF">H8S33_07730</name>
</gene>
<dbReference type="InterPro" id="IPR018540">
    <property type="entry name" value="Spo0E-like"/>
</dbReference>
<dbReference type="GO" id="GO:0043937">
    <property type="term" value="P:regulation of sporulation"/>
    <property type="evidence" value="ECO:0007669"/>
    <property type="project" value="InterPro"/>
</dbReference>
<proteinExistence type="predicted"/>
<dbReference type="Gene3D" id="4.10.280.10">
    <property type="entry name" value="Helix-loop-helix DNA-binding domain"/>
    <property type="match status" value="1"/>
</dbReference>
<dbReference type="InterPro" id="IPR036638">
    <property type="entry name" value="HLH_DNA-bd_sf"/>
</dbReference>
<evidence type="ECO:0000313" key="1">
    <source>
        <dbReference type="EMBL" id="MBC5636703.1"/>
    </source>
</evidence>
<name>A0A923L574_9BACI</name>
<keyword evidence="2" id="KW-1185">Reference proteome</keyword>
<reference evidence="1" key="1">
    <citation type="submission" date="2020-08" db="EMBL/GenBank/DDBJ databases">
        <title>Genome public.</title>
        <authorList>
            <person name="Liu C."/>
            <person name="Sun Q."/>
        </authorList>
    </citation>
    <scope>NUCLEOTIDE SEQUENCE</scope>
    <source>
        <strain evidence="1">BX22</strain>
    </source>
</reference>
<comment type="caution">
    <text evidence="1">The sequence shown here is derived from an EMBL/GenBank/DDBJ whole genome shotgun (WGS) entry which is preliminary data.</text>
</comment>
<dbReference type="SUPFAM" id="SSF140500">
    <property type="entry name" value="BAS1536-like"/>
    <property type="match status" value="1"/>
</dbReference>
<accession>A0A923L574</accession>
<dbReference type="Pfam" id="PF09388">
    <property type="entry name" value="SpoOE-like"/>
    <property type="match status" value="1"/>
</dbReference>
<dbReference type="GO" id="GO:0046983">
    <property type="term" value="F:protein dimerization activity"/>
    <property type="evidence" value="ECO:0007669"/>
    <property type="project" value="InterPro"/>
</dbReference>
<dbReference type="AlphaFoldDB" id="A0A923L574"/>